<dbReference type="Pfam" id="PF14701">
    <property type="entry name" value="hDGE_amylase"/>
    <property type="match status" value="1"/>
</dbReference>
<dbReference type="GeneID" id="20329166"/>
<dbReference type="InterPro" id="IPR032792">
    <property type="entry name" value="AGL_glucanoTrfase"/>
</dbReference>
<dbReference type="InterPro" id="IPR029436">
    <property type="entry name" value="AGL_euk_N"/>
</dbReference>
<dbReference type="InterPro" id="IPR032790">
    <property type="entry name" value="GDE_C"/>
</dbReference>
<sequence length="1693" mass="190184">MRNVVEFIISDGMNTEGQLYRVKKDCSVHFVPDVTLIGKTVRFFINYPTEKNQPFKRNEYRELELINPTLAGRSVDCFDNYFELAPLPVSGSFHFYFSTDGGVPGSPNNNIDKSNVAGTGYLTVDPHFITRSAGPDLDEDVTGRGWELDGVVVQTYIPKNLGYFTEWESRLMTAKEGSYNMIHFTPLQELGYSGSAYSLRDQLKVNPNFTPPGAAKPVDWPDIEAFLKRLESEWSVLFMTDLVFNHTSNDSPWIHEHPECAYNVVNSPHLVPAYLLDFIVWRLTLEASTGALEAQGIPKVLSNPDRELPAISHWLTTQIESARLDEFFLADVALVQKEFVSWLLSAKSSLDTVSYTSKSDTLVLKIAGKRKGRRFGGTVDFKLARKLFVGVTDHSMPFTEAGATAAADRLRNKLEELNTAKRQEVAEHLRAAVANVIANANYRFYDPYGPKLGVVTEETPIMWHYFYQPVPGVTTVKEAEAVLETPDAARVMAFNGWVMNFNPLQNFAESDSNVYLRRELIVWGDSVKLRYGEKREDCPYLWDRMAKYTEITARMFHAVRLDNCHSTPLPVAQYMLDRARAVRPDLYVVAELFTNSEYQDNIFINKLGLNSLIRESLQPHNAQALGSHVFRYGVTRPAGAFFSQTSNHQLYPSVAHALLYDQTHDNPSVAEKHCVYDFLPIAALCSIACCAIGSTRGYDELVPHNIDVVKEKRLYAKWPEGVNESTGLVAVKSALNELHAWLSYQGFTETFVDQCSANVIAVTRICPSTRESVLLVAHTAFNYDIVNQGRVDFKPLEVSGQVNRLLLEVQTVYTGPGRAESEFKQDPDFINGLQHIQFPMLQNVEPGDSKMFRIERCSNRQAGSTDRLHFHHFPPGSVVVISVCLTSSQERAMSTLHSFLITQFGCSLHKQRLSIKMGRGDKAYTPHLLSSAPIQLEANAIRMLASDLRLIDLNRILFRCEAEEMADGFQSGAYDIPGYGKLSYCGFQSIAALLEEIRDKNDLGHPVCGNLRNGDWLANYLANRLCRIPEDAVGTLSPHLSSFGKILQDLFAPLEALPRYLVPAYFETLVHLVVDLLYKESVLHMARWIESTSSVIKRLAIATNQFYGFVGNCRLPPPKPPLPVQIMSGQSALQSWCCSLAAGLPHFAEGMWRSWGRDTFISLRGCLLLTGRYEDAANIILSYASLVRHGLIPNLTGEGANVCPRYNCRDAVWYWLYAIVCYETTVGQHEEETESAKLNHYEATSENGSRSGSTDKSEWIESSLHSKSLLERPVWRWFPTDDTLGWPTENPERRLSFVGSRIHPLYEVVQEVLQRHVSGIDFVERNAGPQLDEHMKPEGFHVTASIDQKTGFPCGGNAFNCGTWMDKMGSSDKAQNRGIPATPRDGSAVELVGLAYAVVNWLQKCHRVTDGKNAFYYPHSGVQLPDGKFFTWTDWATRLKQSFEPAFWIPSDTTDPSLEYNRGIYRDSVGSSAGYTDNQLRPNFLVTMVVAPTLFTPERAWNALEIARERLAGPFGMRTLGNNDMAYHGDYRNDVDSTDYHTSKGFNYHQGPEWLWPTGYYLRARMLFARMLSSNPQYKSLVRVTVSECQNTLARLDKAIRSTPWRSLPELTNSNGQMPVWSCSSSRLGRAYFTLRASGDPDATTRGIYDVGVALIPKAASVLLDWIPVNSRLCAVRLSGSIEINAGRCGKRC</sequence>
<dbReference type="InterPro" id="IPR032788">
    <property type="entry name" value="AGL_central"/>
</dbReference>
<dbReference type="InterPro" id="IPR017853">
    <property type="entry name" value="GH"/>
</dbReference>
<dbReference type="GO" id="GO:0004134">
    <property type="term" value="F:4-alpha-glucanotransferase activity"/>
    <property type="evidence" value="ECO:0007669"/>
    <property type="project" value="InterPro"/>
</dbReference>
<evidence type="ECO:0000313" key="7">
    <source>
        <dbReference type="Proteomes" id="UP000054324"/>
    </source>
</evidence>
<feature type="domain" description="Glycogen debranching enzyme glucanotransferase" evidence="4">
    <location>
        <begin position="148"/>
        <end position="587"/>
    </location>
</feature>
<dbReference type="InterPro" id="IPR010401">
    <property type="entry name" value="AGL/Gdb1"/>
</dbReference>
<name>A0A075A357_OPIVI</name>
<evidence type="ECO:0000259" key="4">
    <source>
        <dbReference type="Pfam" id="PF14701"/>
    </source>
</evidence>
<dbReference type="Pfam" id="PF14702">
    <property type="entry name" value="hGDE_central"/>
    <property type="match status" value="1"/>
</dbReference>
<dbReference type="KEGG" id="ovi:T265_15000"/>
<protein>
    <submittedName>
        <fullName evidence="6">Uncharacterized protein</fullName>
    </submittedName>
</protein>
<dbReference type="Gene3D" id="3.20.20.80">
    <property type="entry name" value="Glycosidases"/>
    <property type="match status" value="2"/>
</dbReference>
<reference evidence="6 7" key="1">
    <citation type="submission" date="2013-11" db="EMBL/GenBank/DDBJ databases">
        <title>Opisthorchis viverrini - life in the bile duct.</title>
        <authorList>
            <person name="Young N.D."/>
            <person name="Nagarajan N."/>
            <person name="Lin S.J."/>
            <person name="Korhonen P.K."/>
            <person name="Jex A.R."/>
            <person name="Hall R.S."/>
            <person name="Safavi-Hemami H."/>
            <person name="Kaewkong W."/>
            <person name="Bertrand D."/>
            <person name="Gao S."/>
            <person name="Seet Q."/>
            <person name="Wongkham S."/>
            <person name="Teh B.T."/>
            <person name="Wongkham C."/>
            <person name="Intapan P.M."/>
            <person name="Maleewong W."/>
            <person name="Yang X."/>
            <person name="Hu M."/>
            <person name="Wang Z."/>
            <person name="Hofmann A."/>
            <person name="Sternberg P.W."/>
            <person name="Tan P."/>
            <person name="Wang J."/>
            <person name="Gasser R.B."/>
        </authorList>
    </citation>
    <scope>NUCLEOTIDE SEQUENCE [LARGE SCALE GENOMIC DNA]</scope>
</reference>
<dbReference type="FunFam" id="3.20.20.80:FF:000070">
    <property type="entry name" value="GDB1p Glycogen debranching enzyme"/>
    <property type="match status" value="1"/>
</dbReference>
<evidence type="ECO:0000313" key="6">
    <source>
        <dbReference type="EMBL" id="KER21834.1"/>
    </source>
</evidence>
<feature type="domain" description="Glycogen debranching enzyme C-terminal" evidence="2">
    <location>
        <begin position="1134"/>
        <end position="1624"/>
    </location>
</feature>
<feature type="domain" description="Eukaryotic glycogen debranching enzyme N-terminal" evidence="3">
    <location>
        <begin position="29"/>
        <end position="127"/>
    </location>
</feature>
<proteinExistence type="predicted"/>
<dbReference type="GO" id="GO:0004135">
    <property type="term" value="F:amylo-alpha-1,6-glucosidase activity"/>
    <property type="evidence" value="ECO:0007669"/>
    <property type="project" value="InterPro"/>
</dbReference>
<dbReference type="Pfam" id="PF06202">
    <property type="entry name" value="GDE_C"/>
    <property type="match status" value="1"/>
</dbReference>
<dbReference type="EMBL" id="KL596937">
    <property type="protein sequence ID" value="KER21834.1"/>
    <property type="molecule type" value="Genomic_DNA"/>
</dbReference>
<dbReference type="STRING" id="6198.A0A075A357"/>
<dbReference type="PANTHER" id="PTHR10569">
    <property type="entry name" value="GLYCOGEN DEBRANCHING ENZYME"/>
    <property type="match status" value="1"/>
</dbReference>
<keyword evidence="7" id="KW-1185">Reference proteome</keyword>
<dbReference type="PANTHER" id="PTHR10569:SF2">
    <property type="entry name" value="GLYCOGEN DEBRANCHING ENZYME"/>
    <property type="match status" value="1"/>
</dbReference>
<evidence type="ECO:0000256" key="1">
    <source>
        <dbReference type="SAM" id="Coils"/>
    </source>
</evidence>
<evidence type="ECO:0000259" key="2">
    <source>
        <dbReference type="Pfam" id="PF06202"/>
    </source>
</evidence>
<gene>
    <name evidence="6" type="ORF">T265_15000</name>
</gene>
<dbReference type="SUPFAM" id="SSF48208">
    <property type="entry name" value="Six-hairpin glycosidases"/>
    <property type="match status" value="1"/>
</dbReference>
<dbReference type="Proteomes" id="UP000054324">
    <property type="component" value="Unassembled WGS sequence"/>
</dbReference>
<feature type="coiled-coil region" evidence="1">
    <location>
        <begin position="400"/>
        <end position="427"/>
    </location>
</feature>
<dbReference type="OrthoDB" id="10248904at2759"/>
<organism evidence="6 7">
    <name type="scientific">Opisthorchis viverrini</name>
    <name type="common">Southeast Asian liver fluke</name>
    <dbReference type="NCBI Taxonomy" id="6198"/>
    <lineage>
        <taxon>Eukaryota</taxon>
        <taxon>Metazoa</taxon>
        <taxon>Spiralia</taxon>
        <taxon>Lophotrochozoa</taxon>
        <taxon>Platyhelminthes</taxon>
        <taxon>Trematoda</taxon>
        <taxon>Digenea</taxon>
        <taxon>Opisthorchiida</taxon>
        <taxon>Opisthorchiata</taxon>
        <taxon>Opisthorchiidae</taxon>
        <taxon>Opisthorchis</taxon>
    </lineage>
</organism>
<dbReference type="RefSeq" id="XP_009174415.1">
    <property type="nucleotide sequence ID" value="XM_009176151.1"/>
</dbReference>
<feature type="domain" description="Glycogen debranching enzyme central" evidence="5">
    <location>
        <begin position="727"/>
        <end position="1025"/>
    </location>
</feature>
<dbReference type="CTD" id="20329166"/>
<dbReference type="InterPro" id="IPR008928">
    <property type="entry name" value="6-hairpin_glycosidase_sf"/>
</dbReference>
<dbReference type="SUPFAM" id="SSF51445">
    <property type="entry name" value="(Trans)glycosidases"/>
    <property type="match status" value="1"/>
</dbReference>
<dbReference type="Pfam" id="PF14699">
    <property type="entry name" value="hGDE_N"/>
    <property type="match status" value="1"/>
</dbReference>
<evidence type="ECO:0000259" key="5">
    <source>
        <dbReference type="Pfam" id="PF14702"/>
    </source>
</evidence>
<accession>A0A075A357</accession>
<keyword evidence="1" id="KW-0175">Coiled coil</keyword>
<dbReference type="GO" id="GO:0005980">
    <property type="term" value="P:glycogen catabolic process"/>
    <property type="evidence" value="ECO:0007669"/>
    <property type="project" value="InterPro"/>
</dbReference>
<evidence type="ECO:0000259" key="3">
    <source>
        <dbReference type="Pfam" id="PF14699"/>
    </source>
</evidence>